<evidence type="ECO:0000313" key="3">
    <source>
        <dbReference type="Proteomes" id="UP000183180"/>
    </source>
</evidence>
<reference evidence="2 3" key="1">
    <citation type="submission" date="2016-10" db="EMBL/GenBank/DDBJ databases">
        <authorList>
            <person name="de Groot N.N."/>
        </authorList>
    </citation>
    <scope>NUCLEOTIDE SEQUENCE [LARGE SCALE GENOMIC DNA]</scope>
    <source>
        <strain evidence="2 3">DSM 44215</strain>
    </source>
</reference>
<protein>
    <submittedName>
        <fullName evidence="2">TIGR02391 family protein</fullName>
    </submittedName>
</protein>
<feature type="domain" description="Conserved hypothetical protein CHP02391" evidence="1">
    <location>
        <begin position="149"/>
        <end position="270"/>
    </location>
</feature>
<dbReference type="EMBL" id="FNLM01000036">
    <property type="protein sequence ID" value="SDU78676.1"/>
    <property type="molecule type" value="Genomic_DNA"/>
</dbReference>
<organism evidence="2 3">
    <name type="scientific">Gordonia westfalica</name>
    <dbReference type="NCBI Taxonomy" id="158898"/>
    <lineage>
        <taxon>Bacteria</taxon>
        <taxon>Bacillati</taxon>
        <taxon>Actinomycetota</taxon>
        <taxon>Actinomycetes</taxon>
        <taxon>Mycobacteriales</taxon>
        <taxon>Gordoniaceae</taxon>
        <taxon>Gordonia</taxon>
    </lineage>
</organism>
<dbReference type="Pfam" id="PF09509">
    <property type="entry name" value="Hypoth_Ymh"/>
    <property type="match status" value="1"/>
</dbReference>
<name>A0A1H2LE23_9ACTN</name>
<dbReference type="STRING" id="158898.SAMN04488548_13662"/>
<dbReference type="NCBIfam" id="TIGR02391">
    <property type="entry name" value="hypoth_ymh"/>
    <property type="match status" value="1"/>
</dbReference>
<proteinExistence type="predicted"/>
<dbReference type="AlphaFoldDB" id="A0A1H2LE23"/>
<dbReference type="InterPro" id="IPR012654">
    <property type="entry name" value="CHP02391"/>
</dbReference>
<evidence type="ECO:0000259" key="1">
    <source>
        <dbReference type="Pfam" id="PF09509"/>
    </source>
</evidence>
<dbReference type="Proteomes" id="UP000183180">
    <property type="component" value="Unassembled WGS sequence"/>
</dbReference>
<sequence length="280" mass="30979">MSTTMPKQTPRRLLPSPFVKGVCDVLSQTDHPGLTGSEIDSLLQMVGVRQRKPGGNKRDSLYVTLYNVQVRQQAGNVMGGFIAKAMNPSRYAAQPARFDELRDQLNQFLVYYGYAVNEAGKLASGAKASSISEGAALAGRLQTELRRRGCHSELFRYCDEELIGRSLFHAMSEASKSIPARVRGITGLAGDGAALYDGVLGTNREHPAWSINAHESDSDISEHRGFKSLLVGIHGHFRNPRAHSSRIFNDEVLNDFYDAFSLSSYVHRRLDSMRRLTAPH</sequence>
<gene>
    <name evidence="2" type="ORF">SAMN04488548_13662</name>
</gene>
<accession>A0A1H2LE23</accession>
<evidence type="ECO:0000313" key="2">
    <source>
        <dbReference type="EMBL" id="SDU78676.1"/>
    </source>
</evidence>